<comment type="cofactor">
    <cofactor evidence="1">
        <name>pyridoxal 5'-phosphate</name>
        <dbReference type="ChEBI" id="CHEBI:597326"/>
    </cofactor>
</comment>
<dbReference type="AlphaFoldDB" id="A0A9X3EPI6"/>
<dbReference type="Gene3D" id="3.40.640.10">
    <property type="entry name" value="Type I PLP-dependent aspartate aminotransferase-like (Major domain)"/>
    <property type="match status" value="1"/>
</dbReference>
<dbReference type="EMBL" id="JAPNKE010000002">
    <property type="protein sequence ID" value="MCY1007909.1"/>
    <property type="molecule type" value="Genomic_DNA"/>
</dbReference>
<evidence type="ECO:0000259" key="6">
    <source>
        <dbReference type="Pfam" id="PF00155"/>
    </source>
</evidence>
<dbReference type="GO" id="GO:0006520">
    <property type="term" value="P:amino acid metabolic process"/>
    <property type="evidence" value="ECO:0007669"/>
    <property type="project" value="InterPro"/>
</dbReference>
<dbReference type="SUPFAM" id="SSF53383">
    <property type="entry name" value="PLP-dependent transferases"/>
    <property type="match status" value="1"/>
</dbReference>
<organism evidence="7 8">
    <name type="scientific">Nannocystis pusilla</name>
    <dbReference type="NCBI Taxonomy" id="889268"/>
    <lineage>
        <taxon>Bacteria</taxon>
        <taxon>Pseudomonadati</taxon>
        <taxon>Myxococcota</taxon>
        <taxon>Polyangia</taxon>
        <taxon>Nannocystales</taxon>
        <taxon>Nannocystaceae</taxon>
        <taxon>Nannocystis</taxon>
    </lineage>
</organism>
<keyword evidence="4" id="KW-0808">Transferase</keyword>
<evidence type="ECO:0000256" key="5">
    <source>
        <dbReference type="ARBA" id="ARBA00022898"/>
    </source>
</evidence>
<keyword evidence="3 7" id="KW-0032">Aminotransferase</keyword>
<dbReference type="Proteomes" id="UP001150924">
    <property type="component" value="Unassembled WGS sequence"/>
</dbReference>
<dbReference type="InterPro" id="IPR015422">
    <property type="entry name" value="PyrdxlP-dep_Trfase_small"/>
</dbReference>
<dbReference type="GO" id="GO:0030170">
    <property type="term" value="F:pyridoxal phosphate binding"/>
    <property type="evidence" value="ECO:0007669"/>
    <property type="project" value="InterPro"/>
</dbReference>
<evidence type="ECO:0000256" key="1">
    <source>
        <dbReference type="ARBA" id="ARBA00001933"/>
    </source>
</evidence>
<dbReference type="InterPro" id="IPR004839">
    <property type="entry name" value="Aminotransferase_I/II_large"/>
</dbReference>
<dbReference type="InterPro" id="IPR050596">
    <property type="entry name" value="AspAT/PAT-like"/>
</dbReference>
<dbReference type="InterPro" id="IPR015424">
    <property type="entry name" value="PyrdxlP-dep_Trfase"/>
</dbReference>
<evidence type="ECO:0000256" key="2">
    <source>
        <dbReference type="ARBA" id="ARBA00007441"/>
    </source>
</evidence>
<proteinExistence type="inferred from homology"/>
<keyword evidence="8" id="KW-1185">Reference proteome</keyword>
<dbReference type="RefSeq" id="WP_267770550.1">
    <property type="nucleotide sequence ID" value="NZ_JAPNKE010000002.1"/>
</dbReference>
<dbReference type="CDD" id="cd00609">
    <property type="entry name" value="AAT_like"/>
    <property type="match status" value="1"/>
</dbReference>
<evidence type="ECO:0000256" key="4">
    <source>
        <dbReference type="ARBA" id="ARBA00022679"/>
    </source>
</evidence>
<evidence type="ECO:0000256" key="3">
    <source>
        <dbReference type="ARBA" id="ARBA00022576"/>
    </source>
</evidence>
<dbReference type="InterPro" id="IPR015421">
    <property type="entry name" value="PyrdxlP-dep_Trfase_major"/>
</dbReference>
<gene>
    <name evidence="7" type="ORF">OV079_20590</name>
</gene>
<name>A0A9X3EPI6_9BACT</name>
<evidence type="ECO:0000313" key="8">
    <source>
        <dbReference type="Proteomes" id="UP001150924"/>
    </source>
</evidence>
<keyword evidence="5" id="KW-0663">Pyridoxal phosphate</keyword>
<feature type="domain" description="Aminotransferase class I/classII large" evidence="6">
    <location>
        <begin position="55"/>
        <end position="357"/>
    </location>
</feature>
<dbReference type="PANTHER" id="PTHR46383">
    <property type="entry name" value="ASPARTATE AMINOTRANSFERASE"/>
    <property type="match status" value="1"/>
</dbReference>
<dbReference type="GO" id="GO:0008483">
    <property type="term" value="F:transaminase activity"/>
    <property type="evidence" value="ECO:0007669"/>
    <property type="project" value="UniProtKB-KW"/>
</dbReference>
<sequence>MFSRRTAWPPVDEPPLVAGPGVLDLTISNPTAVGLRHSHDLWASLGDPGSAAYDPDPLGILPARAAVADYYRARVPDLDLDLADICLLAGTSEAYAHLLALLCDPGDVVLVPQPGYPLLPMIADLAHVELRPYPLFYDGTWSIDLPALEAAVCPRTRAIVLVAPNNPTGNYLAAEELAAIDVLAAARGLAVLVDEVFFDYPIGHVPKVSPIAGPRQALTFVLSGLSKVAALPQLKLAWAVARGPGPLVREAMRRLELVADTYLSAATPVQRAAGSLLAAAPALQAAIRARVRANLDRLRRACVGTSLGVLDVEAGWTGLVRLPHLFDDGGRGWARELLHAGVLTQPGELYEMPPAHLALSLITPEPEFADGLERVTEHVAHVLASGPCSR</sequence>
<reference evidence="7" key="1">
    <citation type="submission" date="2022-11" db="EMBL/GenBank/DDBJ databases">
        <title>Minimal conservation of predation-associated metabolite biosynthetic gene clusters underscores biosynthetic potential of Myxococcota including descriptions for ten novel species: Archangium lansinium sp. nov., Myxococcus landrumus sp. nov., Nannocystis bai.</title>
        <authorList>
            <person name="Ahearne A."/>
            <person name="Stevens C."/>
            <person name="Phillips K."/>
        </authorList>
    </citation>
    <scope>NUCLEOTIDE SEQUENCE</scope>
    <source>
        <strain evidence="7">Na p29</strain>
    </source>
</reference>
<dbReference type="Pfam" id="PF00155">
    <property type="entry name" value="Aminotran_1_2"/>
    <property type="match status" value="1"/>
</dbReference>
<dbReference type="Gene3D" id="3.90.1150.10">
    <property type="entry name" value="Aspartate Aminotransferase, domain 1"/>
    <property type="match status" value="1"/>
</dbReference>
<comment type="caution">
    <text evidence="7">The sequence shown here is derived from an EMBL/GenBank/DDBJ whole genome shotgun (WGS) entry which is preliminary data.</text>
</comment>
<protein>
    <submittedName>
        <fullName evidence="7">Pyridoxal phosphate-dependent aminotransferase</fullName>
    </submittedName>
</protein>
<accession>A0A9X3EPI6</accession>
<evidence type="ECO:0000313" key="7">
    <source>
        <dbReference type="EMBL" id="MCY1007909.1"/>
    </source>
</evidence>
<dbReference type="PANTHER" id="PTHR46383:SF1">
    <property type="entry name" value="ASPARTATE AMINOTRANSFERASE"/>
    <property type="match status" value="1"/>
</dbReference>
<comment type="similarity">
    <text evidence="2">Belongs to the class-I pyridoxal-phosphate-dependent aminotransferase family.</text>
</comment>